<evidence type="ECO:0000256" key="7">
    <source>
        <dbReference type="ARBA" id="ARBA00022958"/>
    </source>
</evidence>
<feature type="domain" description="NADP-dependent oxidoreductase" evidence="10">
    <location>
        <begin position="100"/>
        <end position="421"/>
    </location>
</feature>
<dbReference type="CDD" id="cd19142">
    <property type="entry name" value="AKR_AKR6B1"/>
    <property type="match status" value="1"/>
</dbReference>
<comment type="subcellular location">
    <subcellularLocation>
        <location evidence="1">Cytoplasm</location>
    </subcellularLocation>
</comment>
<dbReference type="GO" id="GO:0015459">
    <property type="term" value="F:potassium channel regulator activity"/>
    <property type="evidence" value="ECO:0007669"/>
    <property type="project" value="TreeGrafter"/>
</dbReference>
<dbReference type="InterPro" id="IPR023210">
    <property type="entry name" value="NADP_OxRdtase_dom"/>
</dbReference>
<dbReference type="GO" id="GO:0005737">
    <property type="term" value="C:cytoplasm"/>
    <property type="evidence" value="ECO:0007669"/>
    <property type="project" value="UniProtKB-SubCell"/>
</dbReference>
<dbReference type="InterPro" id="IPR005983">
    <property type="entry name" value="K_chnl_volt-dep_bsu_KCNAB"/>
</dbReference>
<evidence type="ECO:0000256" key="8">
    <source>
        <dbReference type="ARBA" id="ARBA00023002"/>
    </source>
</evidence>
<comment type="caution">
    <text evidence="11">The sequence shown here is derived from an EMBL/GenBank/DDBJ whole genome shotgun (WGS) entry which is preliminary data.</text>
</comment>
<evidence type="ECO:0000313" key="11">
    <source>
        <dbReference type="EMBL" id="KAJ9583002.1"/>
    </source>
</evidence>
<evidence type="ECO:0000259" key="10">
    <source>
        <dbReference type="Pfam" id="PF00248"/>
    </source>
</evidence>
<evidence type="ECO:0000256" key="5">
    <source>
        <dbReference type="ARBA" id="ARBA00022538"/>
    </source>
</evidence>
<dbReference type="SUPFAM" id="SSF51430">
    <property type="entry name" value="NAD(P)-linked oxidoreductase"/>
    <property type="match status" value="1"/>
</dbReference>
<comment type="similarity">
    <text evidence="2">Belongs to the shaker potassium channel beta subunit family.</text>
</comment>
<dbReference type="Proteomes" id="UP001233999">
    <property type="component" value="Unassembled WGS sequence"/>
</dbReference>
<dbReference type="Pfam" id="PF00248">
    <property type="entry name" value="Aldo_ket_red"/>
    <property type="match status" value="1"/>
</dbReference>
<gene>
    <name evidence="11" type="ORF">L9F63_022660</name>
</gene>
<dbReference type="GO" id="GO:0005249">
    <property type="term" value="F:voltage-gated potassium channel activity"/>
    <property type="evidence" value="ECO:0007669"/>
    <property type="project" value="InterPro"/>
</dbReference>
<dbReference type="PANTHER" id="PTHR43150:SF2">
    <property type="entry name" value="HYPERKINETIC, ISOFORM M"/>
    <property type="match status" value="1"/>
</dbReference>
<proteinExistence type="inferred from homology"/>
<keyword evidence="4" id="KW-0963">Cytoplasm</keyword>
<protein>
    <recommendedName>
        <fullName evidence="10">NADP-dependent oxidoreductase domain-containing protein</fullName>
    </recommendedName>
</protein>
<keyword evidence="9" id="KW-0406">Ion transport</keyword>
<sequence length="437" mass="49513">YNVHLAKKKMNERLQNAVTVMTHCACSSLSCLDCMEEFQSTNEHLTQGTPQTKEQLLQGLAQQTSLTAQNHGPLVTRQSSVTPGLRYRNLGKSGLRVSNVGLGTWVTFGSGVTEEQAEEVIQLAYDSGINVFDLSEAYSGVRAELELGRILQRRGWKRSSYIVTTKIYWNTKSDERGLSRKHIIESVKASLSRLQLGYIDVVIIHKADPMCPMEEVVRAMNHVISQGWAMYWGTARWTPVEVMEAYTNCRQFNCVTPISEQSEYHMFCREKTELYMPELYNKIGVGLMAWSPLTMGLVSGKLEDGGVPLFARSSFKNKYSSFSWTEDETQANKEGYTWLKERLQPEETRRQQEKLRDISQLADKLGCTVSQLAIAWCLKNESVQCLLLGATSVEQLYESIQSLQLVPKLNTNTMNELERILDNKPIRPPMVSTLALR</sequence>
<dbReference type="GO" id="GO:0016491">
    <property type="term" value="F:oxidoreductase activity"/>
    <property type="evidence" value="ECO:0007669"/>
    <property type="project" value="UniProtKB-KW"/>
</dbReference>
<organism evidence="11 12">
    <name type="scientific">Diploptera punctata</name>
    <name type="common">Pacific beetle cockroach</name>
    <dbReference type="NCBI Taxonomy" id="6984"/>
    <lineage>
        <taxon>Eukaryota</taxon>
        <taxon>Metazoa</taxon>
        <taxon>Ecdysozoa</taxon>
        <taxon>Arthropoda</taxon>
        <taxon>Hexapoda</taxon>
        <taxon>Insecta</taxon>
        <taxon>Pterygota</taxon>
        <taxon>Neoptera</taxon>
        <taxon>Polyneoptera</taxon>
        <taxon>Dictyoptera</taxon>
        <taxon>Blattodea</taxon>
        <taxon>Blaberoidea</taxon>
        <taxon>Blaberidae</taxon>
        <taxon>Diplopterinae</taxon>
        <taxon>Diploptera</taxon>
    </lineage>
</organism>
<keyword evidence="3" id="KW-0813">Transport</keyword>
<dbReference type="PRINTS" id="PR01577">
    <property type="entry name" value="KCNABCHANNEL"/>
</dbReference>
<keyword evidence="6" id="KW-0521">NADP</keyword>
<dbReference type="GO" id="GO:1901379">
    <property type="term" value="P:regulation of potassium ion transmembrane transport"/>
    <property type="evidence" value="ECO:0007669"/>
    <property type="project" value="TreeGrafter"/>
</dbReference>
<dbReference type="AlphaFoldDB" id="A0AAD8EAV0"/>
<feature type="non-terminal residue" evidence="11">
    <location>
        <position position="437"/>
    </location>
</feature>
<reference evidence="11" key="2">
    <citation type="submission" date="2023-05" db="EMBL/GenBank/DDBJ databases">
        <authorList>
            <person name="Fouks B."/>
        </authorList>
    </citation>
    <scope>NUCLEOTIDE SEQUENCE</scope>
    <source>
        <strain evidence="11">Stay&amp;Tobe</strain>
        <tissue evidence="11">Testes</tissue>
    </source>
</reference>
<dbReference type="GO" id="GO:0008076">
    <property type="term" value="C:voltage-gated potassium channel complex"/>
    <property type="evidence" value="ECO:0007669"/>
    <property type="project" value="TreeGrafter"/>
</dbReference>
<reference evidence="11" key="1">
    <citation type="journal article" date="2023" name="IScience">
        <title>Live-bearing cockroach genome reveals convergent evolutionary mechanisms linked to viviparity in insects and beyond.</title>
        <authorList>
            <person name="Fouks B."/>
            <person name="Harrison M.C."/>
            <person name="Mikhailova A.A."/>
            <person name="Marchal E."/>
            <person name="English S."/>
            <person name="Carruthers M."/>
            <person name="Jennings E.C."/>
            <person name="Chiamaka E.L."/>
            <person name="Frigard R.A."/>
            <person name="Pippel M."/>
            <person name="Attardo G.M."/>
            <person name="Benoit J.B."/>
            <person name="Bornberg-Bauer E."/>
            <person name="Tobe S.S."/>
        </authorList>
    </citation>
    <scope>NUCLEOTIDE SEQUENCE</scope>
    <source>
        <strain evidence="11">Stay&amp;Tobe</strain>
    </source>
</reference>
<keyword evidence="5" id="KW-0633">Potassium transport</keyword>
<keyword evidence="7" id="KW-0630">Potassium</keyword>
<accession>A0AAD8EAV0</accession>
<evidence type="ECO:0000256" key="2">
    <source>
        <dbReference type="ARBA" id="ARBA00006515"/>
    </source>
</evidence>
<dbReference type="PANTHER" id="PTHR43150">
    <property type="entry name" value="HYPERKINETIC, ISOFORM M"/>
    <property type="match status" value="1"/>
</dbReference>
<dbReference type="InterPro" id="IPR005399">
    <property type="entry name" value="K_chnl_volt-dep_bsu_KCNAB-rel"/>
</dbReference>
<dbReference type="Gene3D" id="3.20.20.100">
    <property type="entry name" value="NADP-dependent oxidoreductase domain"/>
    <property type="match status" value="1"/>
</dbReference>
<evidence type="ECO:0000256" key="1">
    <source>
        <dbReference type="ARBA" id="ARBA00004496"/>
    </source>
</evidence>
<evidence type="ECO:0000256" key="4">
    <source>
        <dbReference type="ARBA" id="ARBA00022490"/>
    </source>
</evidence>
<dbReference type="InterPro" id="IPR036812">
    <property type="entry name" value="NAD(P)_OxRdtase_dom_sf"/>
</dbReference>
<keyword evidence="8" id="KW-0560">Oxidoreductase</keyword>
<name>A0AAD8EAV0_DIPPU</name>
<dbReference type="EMBL" id="JASPKZ010007692">
    <property type="protein sequence ID" value="KAJ9583002.1"/>
    <property type="molecule type" value="Genomic_DNA"/>
</dbReference>
<evidence type="ECO:0000256" key="3">
    <source>
        <dbReference type="ARBA" id="ARBA00022448"/>
    </source>
</evidence>
<evidence type="ECO:0000313" key="12">
    <source>
        <dbReference type="Proteomes" id="UP001233999"/>
    </source>
</evidence>
<dbReference type="NCBIfam" id="TIGR01293">
    <property type="entry name" value="Kv_beta"/>
    <property type="match status" value="1"/>
</dbReference>
<evidence type="ECO:0000256" key="6">
    <source>
        <dbReference type="ARBA" id="ARBA00022857"/>
    </source>
</evidence>
<evidence type="ECO:0000256" key="9">
    <source>
        <dbReference type="ARBA" id="ARBA00023065"/>
    </source>
</evidence>
<dbReference type="GO" id="GO:0044325">
    <property type="term" value="F:transmembrane transporter binding"/>
    <property type="evidence" value="ECO:0007669"/>
    <property type="project" value="TreeGrafter"/>
</dbReference>
<keyword evidence="12" id="KW-1185">Reference proteome</keyword>